<keyword evidence="3" id="KW-1185">Reference proteome</keyword>
<dbReference type="CTD" id="20314350"/>
<dbReference type="KEGG" id="ovi:T265_00162"/>
<feature type="region of interest" description="Disordered" evidence="1">
    <location>
        <begin position="168"/>
        <end position="199"/>
    </location>
</feature>
<dbReference type="OrthoDB" id="6254394at2759"/>
<dbReference type="RefSeq" id="XP_009162083.1">
    <property type="nucleotide sequence ID" value="XM_009163819.1"/>
</dbReference>
<protein>
    <submittedName>
        <fullName evidence="2">Uncharacterized protein</fullName>
    </submittedName>
</protein>
<evidence type="ECO:0000313" key="3">
    <source>
        <dbReference type="Proteomes" id="UP000054324"/>
    </source>
</evidence>
<evidence type="ECO:0000313" key="2">
    <source>
        <dbReference type="EMBL" id="KER34321.1"/>
    </source>
</evidence>
<dbReference type="EMBL" id="KL596619">
    <property type="protein sequence ID" value="KER34321.1"/>
    <property type="molecule type" value="Genomic_DNA"/>
</dbReference>
<reference evidence="2 3" key="1">
    <citation type="submission" date="2013-11" db="EMBL/GenBank/DDBJ databases">
        <title>Opisthorchis viverrini - life in the bile duct.</title>
        <authorList>
            <person name="Young N.D."/>
            <person name="Nagarajan N."/>
            <person name="Lin S.J."/>
            <person name="Korhonen P.K."/>
            <person name="Jex A.R."/>
            <person name="Hall R.S."/>
            <person name="Safavi-Hemami H."/>
            <person name="Kaewkong W."/>
            <person name="Bertrand D."/>
            <person name="Gao S."/>
            <person name="Seet Q."/>
            <person name="Wongkham S."/>
            <person name="Teh B.T."/>
            <person name="Wongkham C."/>
            <person name="Intapan P.M."/>
            <person name="Maleewong W."/>
            <person name="Yang X."/>
            <person name="Hu M."/>
            <person name="Wang Z."/>
            <person name="Hofmann A."/>
            <person name="Sternberg P.W."/>
            <person name="Tan P."/>
            <person name="Wang J."/>
            <person name="Gasser R.B."/>
        </authorList>
    </citation>
    <scope>NUCLEOTIDE SEQUENCE [LARGE SCALE GENOMIC DNA]</scope>
</reference>
<gene>
    <name evidence="2" type="ORF">T265_00162</name>
</gene>
<dbReference type="GeneID" id="20314350"/>
<name>A0A075A4L8_OPIVI</name>
<dbReference type="Proteomes" id="UP000054324">
    <property type="component" value="Unassembled WGS sequence"/>
</dbReference>
<accession>A0A075A4L8</accession>
<proteinExistence type="predicted"/>
<sequence length="446" mass="49135">MAQWLKRRFTDRKVRCSSPTSASQPSIFGSANAKLLLTLIKSAHHKRHLLPPISQLSMIGGEMDQVVRARPEGPWFEPDLCHSTSLPRLGQRGSIPALVPPSCGMAARHRKGATAKRFFSRLLDDGTEDRLLLAQMALDLERDVFEAEKNIFSIATKELIDVNGVPSECKHNTSDSRVSSSSPLPDTVDSSVPEHPLPVHRKKLPDPVYLKHSSSALPPPWSTLLGPLAYLRPLEFSPDGSTRFATINFPELPNESLKSASGFCSGLNLERLNGISDHLPTNNATVIYPSERCLPNSLGDNIDRNEDSSDEAEAEADALLGLDTRQSRTKSTEHLVTTNGLLDGRVGSSLAGPSLDQDESVAFDETYDLWQELMRDEGMDIEEMESETLHACLESNSDSLTPPVSENCVYFSVYLEPSLQGKFEIPRECFANLTGINETHHILLGR</sequence>
<dbReference type="STRING" id="6198.A0A075A4L8"/>
<evidence type="ECO:0000256" key="1">
    <source>
        <dbReference type="SAM" id="MobiDB-lite"/>
    </source>
</evidence>
<organism evidence="2 3">
    <name type="scientific">Opisthorchis viverrini</name>
    <name type="common">Southeast Asian liver fluke</name>
    <dbReference type="NCBI Taxonomy" id="6198"/>
    <lineage>
        <taxon>Eukaryota</taxon>
        <taxon>Metazoa</taxon>
        <taxon>Spiralia</taxon>
        <taxon>Lophotrochozoa</taxon>
        <taxon>Platyhelminthes</taxon>
        <taxon>Trematoda</taxon>
        <taxon>Digenea</taxon>
        <taxon>Opisthorchiida</taxon>
        <taxon>Opisthorchiata</taxon>
        <taxon>Opisthorchiidae</taxon>
        <taxon>Opisthorchis</taxon>
    </lineage>
</organism>
<dbReference type="AlphaFoldDB" id="A0A075A4L8"/>